<comment type="similarity">
    <text evidence="2">Belongs to the chromate ion transporter (CHR) (TC 2.A.51) family.</text>
</comment>
<evidence type="ECO:0000256" key="5">
    <source>
        <dbReference type="ARBA" id="ARBA00022989"/>
    </source>
</evidence>
<keyword evidence="5 7" id="KW-1133">Transmembrane helix</keyword>
<dbReference type="GO" id="GO:0005886">
    <property type="term" value="C:plasma membrane"/>
    <property type="evidence" value="ECO:0007669"/>
    <property type="project" value="UniProtKB-SubCell"/>
</dbReference>
<feature type="transmembrane region" description="Helical" evidence="7">
    <location>
        <begin position="117"/>
        <end position="137"/>
    </location>
</feature>
<dbReference type="PANTHER" id="PTHR43663:SF2">
    <property type="entry name" value="CHROMATE TRANSPORT PROTEIN-RELATED"/>
    <property type="match status" value="1"/>
</dbReference>
<dbReference type="InterPro" id="IPR052518">
    <property type="entry name" value="CHR_Transporter"/>
</dbReference>
<evidence type="ECO:0000256" key="7">
    <source>
        <dbReference type="SAM" id="Phobius"/>
    </source>
</evidence>
<dbReference type="OrthoDB" id="9788907at2"/>
<dbReference type="STRING" id="937334.SAMN05444406_10872"/>
<sequence length="187" mass="20293">MDKGDKLKKIRKLFFVFFRIGAFTFGGGLAMIPFIKREIVDSNHWIEEEEIVDIFAMVQSVPGVIAVNSAIFVGYRIAGIWGAVASAVGVVLPSFIVISAIALFFSSFKNIPVVARAFEGINAGVVALIITALFQLIKPSIKDDYGWTIAGIVFAIMCLTNISAIYVLLAPAAAGIIISYMKKRKEA</sequence>
<dbReference type="EMBL" id="FOXR01000008">
    <property type="protein sequence ID" value="SFP98955.1"/>
    <property type="molecule type" value="Genomic_DNA"/>
</dbReference>
<evidence type="ECO:0000256" key="3">
    <source>
        <dbReference type="ARBA" id="ARBA00022475"/>
    </source>
</evidence>
<keyword evidence="6 7" id="KW-0472">Membrane</keyword>
<proteinExistence type="inferred from homology"/>
<dbReference type="PANTHER" id="PTHR43663">
    <property type="entry name" value="CHROMATE TRANSPORT PROTEIN-RELATED"/>
    <property type="match status" value="1"/>
</dbReference>
<keyword evidence="9" id="KW-1185">Reference proteome</keyword>
<keyword evidence="3" id="KW-1003">Cell membrane</keyword>
<evidence type="ECO:0000256" key="1">
    <source>
        <dbReference type="ARBA" id="ARBA00004651"/>
    </source>
</evidence>
<evidence type="ECO:0000256" key="2">
    <source>
        <dbReference type="ARBA" id="ARBA00005262"/>
    </source>
</evidence>
<organism evidence="8 9">
    <name type="scientific">Caldicoprobacter faecalis</name>
    <dbReference type="NCBI Taxonomy" id="937334"/>
    <lineage>
        <taxon>Bacteria</taxon>
        <taxon>Bacillati</taxon>
        <taxon>Bacillota</taxon>
        <taxon>Clostridia</taxon>
        <taxon>Caldicoprobacterales</taxon>
        <taxon>Caldicoprobacteraceae</taxon>
        <taxon>Caldicoprobacter</taxon>
    </lineage>
</organism>
<gene>
    <name evidence="8" type="ORF">SAMN05444406_10872</name>
</gene>
<protein>
    <submittedName>
        <fullName evidence="8">Chromate transporter</fullName>
    </submittedName>
</protein>
<name>A0A1I5UUM6_9FIRM</name>
<feature type="transmembrane region" description="Helical" evidence="7">
    <location>
        <begin position="12"/>
        <end position="35"/>
    </location>
</feature>
<evidence type="ECO:0000256" key="6">
    <source>
        <dbReference type="ARBA" id="ARBA00023136"/>
    </source>
</evidence>
<comment type="subcellular location">
    <subcellularLocation>
        <location evidence="1">Cell membrane</location>
        <topology evidence="1">Multi-pass membrane protein</topology>
    </subcellularLocation>
</comment>
<feature type="transmembrane region" description="Helical" evidence="7">
    <location>
        <begin position="149"/>
        <end position="178"/>
    </location>
</feature>
<dbReference type="Proteomes" id="UP000198577">
    <property type="component" value="Unassembled WGS sequence"/>
</dbReference>
<evidence type="ECO:0000256" key="4">
    <source>
        <dbReference type="ARBA" id="ARBA00022692"/>
    </source>
</evidence>
<evidence type="ECO:0000313" key="8">
    <source>
        <dbReference type="EMBL" id="SFP98955.1"/>
    </source>
</evidence>
<dbReference type="InterPro" id="IPR003370">
    <property type="entry name" value="Chromate_transpt"/>
</dbReference>
<dbReference type="AlphaFoldDB" id="A0A1I5UUM6"/>
<dbReference type="Pfam" id="PF02417">
    <property type="entry name" value="Chromate_transp"/>
    <property type="match status" value="1"/>
</dbReference>
<dbReference type="GO" id="GO:0015109">
    <property type="term" value="F:chromate transmembrane transporter activity"/>
    <property type="evidence" value="ECO:0007669"/>
    <property type="project" value="InterPro"/>
</dbReference>
<dbReference type="RefSeq" id="WP_092282191.1">
    <property type="nucleotide sequence ID" value="NZ_FOXR01000008.1"/>
</dbReference>
<feature type="transmembrane region" description="Helical" evidence="7">
    <location>
        <begin position="80"/>
        <end position="105"/>
    </location>
</feature>
<accession>A0A1I5UUM6</accession>
<evidence type="ECO:0000313" key="9">
    <source>
        <dbReference type="Proteomes" id="UP000198577"/>
    </source>
</evidence>
<reference evidence="8 9" key="1">
    <citation type="submission" date="2016-10" db="EMBL/GenBank/DDBJ databases">
        <authorList>
            <person name="de Groot N.N."/>
        </authorList>
    </citation>
    <scope>NUCLEOTIDE SEQUENCE [LARGE SCALE GENOMIC DNA]</scope>
    <source>
        <strain evidence="8 9">DSM 20678</strain>
    </source>
</reference>
<keyword evidence="4 7" id="KW-0812">Transmembrane</keyword>